<dbReference type="InterPro" id="IPR032639">
    <property type="entry name" value="Tex_YqgF"/>
</dbReference>
<dbReference type="InterPro" id="IPR010994">
    <property type="entry name" value="RuvA_2-like"/>
</dbReference>
<dbReference type="RefSeq" id="WP_015868288.1">
    <property type="nucleotide sequence ID" value="NC_012785.1"/>
</dbReference>
<dbReference type="InterPro" id="IPR037027">
    <property type="entry name" value="YqgF/RNaseH-like_dom_sf"/>
</dbReference>
<dbReference type="GO" id="GO:0003729">
    <property type="term" value="F:mRNA binding"/>
    <property type="evidence" value="ECO:0007669"/>
    <property type="project" value="UniProtKB-ARBA"/>
</dbReference>
<dbReference type="PANTHER" id="PTHR10724">
    <property type="entry name" value="30S RIBOSOMAL PROTEIN S1"/>
    <property type="match status" value="1"/>
</dbReference>
<dbReference type="Pfam" id="PF00575">
    <property type="entry name" value="S1"/>
    <property type="match status" value="1"/>
</dbReference>
<reference evidence="2 3" key="1">
    <citation type="submission" date="2009-06" db="EMBL/GenBank/DDBJ databases">
        <title>Complete sequence of Thermotogales bacterium TBF 19.5.1.</title>
        <authorList>
            <consortium name="US DOE Joint Genome Institute"/>
            <person name="Lucas S."/>
            <person name="Copeland A."/>
            <person name="Lapidus A."/>
            <person name="Glavina del Rio T."/>
            <person name="Tice H."/>
            <person name="Bruce D."/>
            <person name="Goodwin L."/>
            <person name="Pitluck S."/>
            <person name="Chertkov O."/>
            <person name="Brettin T."/>
            <person name="Detter J.C."/>
            <person name="Han C."/>
            <person name="Schmutz J."/>
            <person name="Larimer F."/>
            <person name="Land M."/>
            <person name="Hauser L."/>
            <person name="Kyrpides N."/>
            <person name="Ovchinnikova G."/>
            <person name="Noll K."/>
        </authorList>
    </citation>
    <scope>NUCLEOTIDE SEQUENCE [LARGE SCALE GENOMIC DNA]</scope>
    <source>
        <strain evidence="3">ATCC BAA-1733 / DSM 21960 / TBF 19.5.1</strain>
    </source>
</reference>
<dbReference type="Gene3D" id="1.10.150.310">
    <property type="entry name" value="Tex RuvX-like domain-like"/>
    <property type="match status" value="1"/>
</dbReference>
<dbReference type="GO" id="GO:0006139">
    <property type="term" value="P:nucleobase-containing compound metabolic process"/>
    <property type="evidence" value="ECO:0007669"/>
    <property type="project" value="InterPro"/>
</dbReference>
<dbReference type="Proteomes" id="UP000002382">
    <property type="component" value="Chromosome"/>
</dbReference>
<dbReference type="InterPro" id="IPR041692">
    <property type="entry name" value="HHH_9"/>
</dbReference>
<dbReference type="Pfam" id="PF16921">
    <property type="entry name" value="Tex_YqgF"/>
    <property type="match status" value="1"/>
</dbReference>
<dbReference type="InterPro" id="IPR018974">
    <property type="entry name" value="Tex-like_N"/>
</dbReference>
<dbReference type="Gene3D" id="1.10.3500.10">
    <property type="entry name" value="Tex N-terminal region-like"/>
    <property type="match status" value="1"/>
</dbReference>
<dbReference type="KEGG" id="kol:Kole_0917"/>
<keyword evidence="3" id="KW-1185">Reference proteome</keyword>
<dbReference type="FunFam" id="1.10.10.650:FF:000001">
    <property type="entry name" value="S1 RNA-binding domain 1"/>
    <property type="match status" value="1"/>
</dbReference>
<dbReference type="InterPro" id="IPR012337">
    <property type="entry name" value="RNaseH-like_sf"/>
</dbReference>
<dbReference type="Gene3D" id="1.10.10.650">
    <property type="entry name" value="RuvA domain 2-like"/>
    <property type="match status" value="1"/>
</dbReference>
<reference evidence="2 3" key="2">
    <citation type="journal article" date="2011" name="J. Bacteriol.">
        <title>Genome Sequence of Kosmotoga olearia Strain TBF 19.5.1, a Thermophilic Bacterium with a Wide Growth Temperature Range, Isolated from the Troll B Oil Platform in the North Sea.</title>
        <authorList>
            <person name="Swithers K.S."/>
            <person name="Dipippo J.L."/>
            <person name="Bruce D.C."/>
            <person name="Detter C."/>
            <person name="Tapia R."/>
            <person name="Han S."/>
            <person name="Goodwin L.A."/>
            <person name="Han J."/>
            <person name="Woyke T."/>
            <person name="Pitluck S."/>
            <person name="Pennacchio L."/>
            <person name="Nolan M."/>
            <person name="Mikhailova N."/>
            <person name="Land M.L."/>
            <person name="Nesbo C.L."/>
            <person name="Gogarten J.P."/>
            <person name="Noll K.M."/>
        </authorList>
    </citation>
    <scope>NUCLEOTIDE SEQUENCE [LARGE SCALE GENOMIC DNA]</scope>
    <source>
        <strain evidence="3">ATCC BAA-1733 / DSM 21960 / TBF 19.5.1</strain>
    </source>
</reference>
<dbReference type="InterPro" id="IPR050437">
    <property type="entry name" value="Ribos_protein_bS1-like"/>
</dbReference>
<dbReference type="GO" id="GO:0005737">
    <property type="term" value="C:cytoplasm"/>
    <property type="evidence" value="ECO:0007669"/>
    <property type="project" value="UniProtKB-ARBA"/>
</dbReference>
<dbReference type="SUPFAM" id="SSF53098">
    <property type="entry name" value="Ribonuclease H-like"/>
    <property type="match status" value="1"/>
</dbReference>
<sequence length="715" mass="80634">MIDFTVEIAKKLGLPTWKVKNSIELLEEGKTIPFIARYRKEKTGELNEIQIREIADMLEYLKKLETRKEEVLRLISEKGKLTPELEKAIKTSESLQEVEDLYLPYKTRKKTKADMAREKGLEPLAEFLLSAKSRDDNFVQSFISEEKGIVSIEEALVGAKDIIAEKISHNVEIRVFLRTLFSEKGIVKCLRGDAEDPKGIYRDYYEFSQPIKKIPSHRILAIFRGEREKVLKVTLSLPFDPGSSLQKKLGISSSLAYFSELLEALKDSYERLLKPSIEREVRSDLKVSAEDRAIKVFAKNLRNLLLQPPMGEKVVMGIDPGYRTGCKIAVVGKDSSVLYHDTIYPTPPRNDKKSAQMKVANAVRLLGVEIIAIGNGTASRETASFVAETIRTCNLNCKFMIVSEAGASVYSASKTATEELPEYDVTTRGAISIARRVQDPLAEYVKIPPESIGVGMYQHDVSRKNLKKALDREVESVVNYVGVNLNTASEHLLKYISGLNARMARNIVEYRKQVGLFKKREDLLKVKGIGNKAFEQAAGFCRIIDGEEPLDNTIVHPESYHIAREVLKEVGILPEEIIRKREELRGKLEEFDIESFVKKAGFNPITVKEVVKALKNPGLDPRDELPKPILHDDVLSIEDLRPDMELEGTVRNVVDFGAFVDIGVKQDGLIHKTRMGKNVCDPLEVLSVGQIVKVKVLSIDLERERIALELVEKRF</sequence>
<dbReference type="FunFam" id="2.40.50.140:FF:000051">
    <property type="entry name" value="RNA-binding transcriptional accessory protein"/>
    <property type="match status" value="1"/>
</dbReference>
<dbReference type="InterPro" id="IPR055179">
    <property type="entry name" value="Tex-like_central_region"/>
</dbReference>
<gene>
    <name evidence="2" type="ordered locus">Kole_0917</name>
</gene>
<dbReference type="Pfam" id="PF09371">
    <property type="entry name" value="Tex_N"/>
    <property type="match status" value="1"/>
</dbReference>
<dbReference type="Gene3D" id="2.40.50.140">
    <property type="entry name" value="Nucleic acid-binding proteins"/>
    <property type="match status" value="1"/>
</dbReference>
<feature type="domain" description="S1 motif" evidence="1">
    <location>
        <begin position="643"/>
        <end position="711"/>
    </location>
</feature>
<dbReference type="InterPro" id="IPR044146">
    <property type="entry name" value="S1_Tex"/>
</dbReference>
<dbReference type="InterPro" id="IPR012340">
    <property type="entry name" value="NA-bd_OB-fold"/>
</dbReference>
<dbReference type="SMART" id="SM00732">
    <property type="entry name" value="YqgFc"/>
    <property type="match status" value="1"/>
</dbReference>
<dbReference type="SUPFAM" id="SSF158832">
    <property type="entry name" value="Tex N-terminal region-like"/>
    <property type="match status" value="1"/>
</dbReference>
<evidence type="ECO:0000313" key="3">
    <source>
        <dbReference type="Proteomes" id="UP000002382"/>
    </source>
</evidence>
<evidence type="ECO:0000259" key="1">
    <source>
        <dbReference type="PROSITE" id="PS50126"/>
    </source>
</evidence>
<name>C5CGP7_KOSOT</name>
<dbReference type="Pfam" id="PF17674">
    <property type="entry name" value="HHH_9"/>
    <property type="match status" value="1"/>
</dbReference>
<dbReference type="PANTHER" id="PTHR10724:SF10">
    <property type="entry name" value="S1 RNA-BINDING DOMAIN-CONTAINING PROTEIN 1"/>
    <property type="match status" value="1"/>
</dbReference>
<dbReference type="FunFam" id="3.30.420.140:FF:000001">
    <property type="entry name" value="RNA-binding transcriptional accessory protein"/>
    <property type="match status" value="1"/>
</dbReference>
<accession>C5CGP7</accession>
<dbReference type="SUPFAM" id="SSF50249">
    <property type="entry name" value="Nucleic acid-binding proteins"/>
    <property type="match status" value="1"/>
</dbReference>
<dbReference type="Gene3D" id="3.30.420.140">
    <property type="entry name" value="YqgF/RNase H-like domain"/>
    <property type="match status" value="1"/>
</dbReference>
<dbReference type="GO" id="GO:0003735">
    <property type="term" value="F:structural constituent of ribosome"/>
    <property type="evidence" value="ECO:0007669"/>
    <property type="project" value="TreeGrafter"/>
</dbReference>
<dbReference type="SMART" id="SM00316">
    <property type="entry name" value="S1"/>
    <property type="match status" value="1"/>
</dbReference>
<protein>
    <submittedName>
        <fullName evidence="2">RNA binding S1 domain protein</fullName>
    </submittedName>
</protein>
<dbReference type="EMBL" id="CP001634">
    <property type="protein sequence ID" value="ACR79626.1"/>
    <property type="molecule type" value="Genomic_DNA"/>
</dbReference>
<dbReference type="SUPFAM" id="SSF47781">
    <property type="entry name" value="RuvA domain 2-like"/>
    <property type="match status" value="2"/>
</dbReference>
<dbReference type="Pfam" id="PF22706">
    <property type="entry name" value="Tex_central_region"/>
    <property type="match status" value="1"/>
</dbReference>
<dbReference type="CDD" id="cd05685">
    <property type="entry name" value="S1_Tex"/>
    <property type="match status" value="1"/>
</dbReference>
<dbReference type="InterPro" id="IPR023323">
    <property type="entry name" value="Tex-like_dom_sf"/>
</dbReference>
<dbReference type="FunFam" id="1.10.150.310:FF:000001">
    <property type="entry name" value="RNA-binding transcriptional accessory protein"/>
    <property type="match status" value="1"/>
</dbReference>
<evidence type="ECO:0000313" key="2">
    <source>
        <dbReference type="EMBL" id="ACR79626.1"/>
    </source>
</evidence>
<dbReference type="InterPro" id="IPR023319">
    <property type="entry name" value="Tex-like_HTH_dom_sf"/>
</dbReference>
<dbReference type="HOGENOM" id="CLU_009833_0_2_0"/>
<dbReference type="GO" id="GO:0006412">
    <property type="term" value="P:translation"/>
    <property type="evidence" value="ECO:0007669"/>
    <property type="project" value="TreeGrafter"/>
</dbReference>
<dbReference type="STRING" id="521045.Kole_0917"/>
<dbReference type="InterPro" id="IPR006641">
    <property type="entry name" value="YqgF/RNaseH-like_dom"/>
</dbReference>
<organism evidence="2 3">
    <name type="scientific">Kosmotoga olearia (strain ATCC BAA-1733 / DSM 21960 / TBF 19.5.1)</name>
    <dbReference type="NCBI Taxonomy" id="521045"/>
    <lineage>
        <taxon>Bacteria</taxon>
        <taxon>Thermotogati</taxon>
        <taxon>Thermotogota</taxon>
        <taxon>Thermotogae</taxon>
        <taxon>Kosmotogales</taxon>
        <taxon>Kosmotogaceae</taxon>
        <taxon>Kosmotoga</taxon>
    </lineage>
</organism>
<dbReference type="eggNOG" id="COG2183">
    <property type="taxonomic scope" value="Bacteria"/>
</dbReference>
<proteinExistence type="predicted"/>
<dbReference type="Pfam" id="PF12836">
    <property type="entry name" value="HHH_3"/>
    <property type="match status" value="1"/>
</dbReference>
<dbReference type="AlphaFoldDB" id="C5CGP7"/>
<dbReference type="InterPro" id="IPR003029">
    <property type="entry name" value="S1_domain"/>
</dbReference>
<dbReference type="PROSITE" id="PS50126">
    <property type="entry name" value="S1"/>
    <property type="match status" value="1"/>
</dbReference>